<gene>
    <name evidence="2" type="ORF">O7M46_03365</name>
</gene>
<feature type="transmembrane region" description="Helical" evidence="1">
    <location>
        <begin position="91"/>
        <end position="112"/>
    </location>
</feature>
<feature type="transmembrane region" description="Helical" evidence="1">
    <location>
        <begin position="354"/>
        <end position="371"/>
    </location>
</feature>
<evidence type="ECO:0008006" key="4">
    <source>
        <dbReference type="Google" id="ProtNLM"/>
    </source>
</evidence>
<evidence type="ECO:0000256" key="1">
    <source>
        <dbReference type="SAM" id="Phobius"/>
    </source>
</evidence>
<keyword evidence="1" id="KW-0472">Membrane</keyword>
<dbReference type="Gene3D" id="3.40.50.12610">
    <property type="match status" value="1"/>
</dbReference>
<proteinExistence type="predicted"/>
<reference evidence="2 3" key="1">
    <citation type="submission" date="2022-12" db="EMBL/GenBank/DDBJ databases">
        <title>Genome sequence of Pasteurellaceae Bisgaard Taxon 45.</title>
        <authorList>
            <person name="Foggin C."/>
            <person name="Rosen L.E."/>
            <person name="Henton M."/>
            <person name="Buys A."/>
            <person name="Floyd T."/>
            <person name="Turner A.D."/>
            <person name="Tarbin J."/>
            <person name="Lloyd A.S."/>
            <person name="Chaitezvi C."/>
            <person name="Ellis R.J."/>
            <person name="Roberts H.C."/>
            <person name="Dastjerdi A."/>
            <person name="Nunez A."/>
            <person name="Van Vliet A.H."/>
            <person name="Steinbach F."/>
        </authorList>
    </citation>
    <scope>NUCLEOTIDE SEQUENCE [LARGE SCALE GENOMIC DNA]</scope>
    <source>
        <strain evidence="2 3">VF20HR</strain>
    </source>
</reference>
<feature type="transmembrane region" description="Helical" evidence="1">
    <location>
        <begin position="430"/>
        <end position="449"/>
    </location>
</feature>
<name>A0ABT9KD41_9PAST</name>
<feature type="transmembrane region" description="Helical" evidence="1">
    <location>
        <begin position="20"/>
        <end position="38"/>
    </location>
</feature>
<dbReference type="Proteomes" id="UP001224083">
    <property type="component" value="Unassembled WGS sequence"/>
</dbReference>
<organism evidence="2 3">
    <name type="scientific">Bisgaard Taxon 45</name>
    <dbReference type="NCBI Taxonomy" id="304289"/>
    <lineage>
        <taxon>Bacteria</taxon>
        <taxon>Pseudomonadati</taxon>
        <taxon>Pseudomonadota</taxon>
        <taxon>Gammaproteobacteria</taxon>
        <taxon>Pasteurellales</taxon>
        <taxon>Pasteurellaceae</taxon>
    </lineage>
</organism>
<keyword evidence="3" id="KW-1185">Reference proteome</keyword>
<feature type="transmembrane region" description="Helical" evidence="1">
    <location>
        <begin position="196"/>
        <end position="225"/>
    </location>
</feature>
<feature type="transmembrane region" description="Helical" evidence="1">
    <location>
        <begin position="378"/>
        <end position="395"/>
    </location>
</feature>
<feature type="transmembrane region" description="Helical" evidence="1">
    <location>
        <begin position="119"/>
        <end position="137"/>
    </location>
</feature>
<evidence type="ECO:0000313" key="2">
    <source>
        <dbReference type="EMBL" id="MDP9499985.1"/>
    </source>
</evidence>
<comment type="caution">
    <text evidence="2">The sequence shown here is derived from an EMBL/GenBank/DDBJ whole genome shotgun (WGS) entry which is preliminary data.</text>
</comment>
<sequence length="590" mass="68831">MFKTLKNIFLEQSELKKLTMIAFIIWFLCSVYLIVTHWDTVLNLNLSDNDDYMRFYQYREWIQNGNWYLEPIPQFSPDGILVMHWSRLADIPLAMLAYFLSSFFDVSAAFAISNTFIPLIYLLIFLLVISLISYRLFGFETAKIAMLITLFSPLSTRFIPGALDHHNLQFIFLALFILFSPLVMENRNMKHDFICALCMVLSLWVGLENIYSFVIILFLLTLYGYFSYFPFLTFCRSVCSTSVIIIPLFLILNRPIGEFFEAKYDALSFPFFLCFTSALIFCWILTFFTELTFYKKVFLYVTLGIVVLLPIVISYPELLKGGYANYPEKLKLLWLDNVSEAISIFGYVKEDIANISYFFAVFMSFISLFFFRKIETRFFILYISFLVNFTLAFFWQIRMFPTALVCCIPLQAYTCVILRDKITFSLTKTVILLLSFPFLILFVFVLLFANDNKQSTKYGRFTRSSVISLLNKHEITQKNILATIDLGAPILVGTENAIISAPYHRNIQGNLDAFDFFLFSNDQNAKGILEKYDIDYVLIDGNFFDHFNEANYDSALLIKLFKNEKVPSYLEYIDSNGLIKMYKYKGSKYE</sequence>
<keyword evidence="1" id="KW-0812">Transmembrane</keyword>
<protein>
    <recommendedName>
        <fullName evidence="4">Glycosyltransferase RgtA/B/C/D-like domain-containing protein</fullName>
    </recommendedName>
</protein>
<feature type="transmembrane region" description="Helical" evidence="1">
    <location>
        <begin position="167"/>
        <end position="184"/>
    </location>
</feature>
<feature type="transmembrane region" description="Helical" evidence="1">
    <location>
        <begin position="298"/>
        <end position="318"/>
    </location>
</feature>
<feature type="transmembrane region" description="Helical" evidence="1">
    <location>
        <begin position="231"/>
        <end position="252"/>
    </location>
</feature>
<accession>A0ABT9KD41</accession>
<dbReference type="EMBL" id="JAQAHH010000004">
    <property type="protein sequence ID" value="MDP9499985.1"/>
    <property type="molecule type" value="Genomic_DNA"/>
</dbReference>
<evidence type="ECO:0000313" key="3">
    <source>
        <dbReference type="Proteomes" id="UP001224083"/>
    </source>
</evidence>
<keyword evidence="1" id="KW-1133">Transmembrane helix</keyword>
<feature type="transmembrane region" description="Helical" evidence="1">
    <location>
        <begin position="264"/>
        <end position="286"/>
    </location>
</feature>